<keyword evidence="2" id="KW-1185">Reference proteome</keyword>
<reference evidence="2" key="1">
    <citation type="journal article" date="2019" name="Int. J. Syst. Evol. Microbiol.">
        <title>The Global Catalogue of Microorganisms (GCM) 10K type strain sequencing project: providing services to taxonomists for standard genome sequencing and annotation.</title>
        <authorList>
            <consortium name="The Broad Institute Genomics Platform"/>
            <consortium name="The Broad Institute Genome Sequencing Center for Infectious Disease"/>
            <person name="Wu L."/>
            <person name="Ma J."/>
        </authorList>
    </citation>
    <scope>NUCLEOTIDE SEQUENCE [LARGE SCALE GENOMIC DNA]</scope>
    <source>
        <strain evidence="2">JCM 9651</strain>
    </source>
</reference>
<evidence type="ECO:0000313" key="2">
    <source>
        <dbReference type="Proteomes" id="UP001499990"/>
    </source>
</evidence>
<protein>
    <recommendedName>
        <fullName evidence="3">Transposase</fullName>
    </recommendedName>
</protein>
<comment type="caution">
    <text evidence="1">The sequence shown here is derived from an EMBL/GenBank/DDBJ whole genome shotgun (WGS) entry which is preliminary data.</text>
</comment>
<dbReference type="RefSeq" id="WP_345034238.1">
    <property type="nucleotide sequence ID" value="NZ_BAAAYL010000001.1"/>
</dbReference>
<dbReference type="EMBL" id="BAAAYL010000001">
    <property type="protein sequence ID" value="GAA3368074.1"/>
    <property type="molecule type" value="Genomic_DNA"/>
</dbReference>
<gene>
    <name evidence="1" type="ORF">GCM10020367_04970</name>
</gene>
<organism evidence="1 2">
    <name type="scientific">Streptomyces sannanensis</name>
    <dbReference type="NCBI Taxonomy" id="285536"/>
    <lineage>
        <taxon>Bacteria</taxon>
        <taxon>Bacillati</taxon>
        <taxon>Actinomycetota</taxon>
        <taxon>Actinomycetes</taxon>
        <taxon>Kitasatosporales</taxon>
        <taxon>Streptomycetaceae</taxon>
        <taxon>Streptomyces</taxon>
    </lineage>
</organism>
<name>A0ABP6S5N6_9ACTN</name>
<evidence type="ECO:0000313" key="1">
    <source>
        <dbReference type="EMBL" id="GAA3368074.1"/>
    </source>
</evidence>
<evidence type="ECO:0008006" key="3">
    <source>
        <dbReference type="Google" id="ProtNLM"/>
    </source>
</evidence>
<proteinExistence type="predicted"/>
<accession>A0ABP6S5N6</accession>
<dbReference type="Proteomes" id="UP001499990">
    <property type="component" value="Unassembled WGS sequence"/>
</dbReference>
<sequence>MPAAGGIVPTTRQVGRGSLLPALLPIRVRPHLGETTENYIRRLARANHLKPSALHSLACGPPNWTGKPRLDRLAALTGRPAEHLERALTDGSVPRWRTTVTGQDERLPKGTYLLYRKIRQDAESGWSARRLAERHQVSRWVVRKALTVSLPPARQRTNPYRKTPVIASVRHLVNPMISRDMSAKRIWTALMDDHGVSISFSTLNAYIRSQRTGYRSPPPPIC</sequence>